<evidence type="ECO:0000313" key="3">
    <source>
        <dbReference type="EMBL" id="QYD73280.1"/>
    </source>
</evidence>
<name>A0ABX8V1D9_9BURK</name>
<dbReference type="Proteomes" id="UP000826462">
    <property type="component" value="Chromosome 2"/>
</dbReference>
<feature type="chain" id="PRO_5045737940" evidence="2">
    <location>
        <begin position="37"/>
        <end position="181"/>
    </location>
</feature>
<accession>A0ABX8V1D9</accession>
<evidence type="ECO:0000313" key="4">
    <source>
        <dbReference type="Proteomes" id="UP000826462"/>
    </source>
</evidence>
<dbReference type="RefSeq" id="WP_219802993.1">
    <property type="nucleotide sequence ID" value="NZ_CP080096.1"/>
</dbReference>
<dbReference type="EMBL" id="CP080096">
    <property type="protein sequence ID" value="QYD73280.1"/>
    <property type="molecule type" value="Genomic_DNA"/>
</dbReference>
<protein>
    <submittedName>
        <fullName evidence="3">Uncharacterized protein</fullName>
    </submittedName>
</protein>
<keyword evidence="2" id="KW-0732">Signal</keyword>
<organism evidence="3 4">
    <name type="scientific">Paraburkholderia edwinii</name>
    <dbReference type="NCBI Taxonomy" id="2861782"/>
    <lineage>
        <taxon>Bacteria</taxon>
        <taxon>Pseudomonadati</taxon>
        <taxon>Pseudomonadota</taxon>
        <taxon>Betaproteobacteria</taxon>
        <taxon>Burkholderiales</taxon>
        <taxon>Burkholderiaceae</taxon>
        <taxon>Paraburkholderia</taxon>
    </lineage>
</organism>
<feature type="compositionally biased region" description="Gly residues" evidence="1">
    <location>
        <begin position="58"/>
        <end position="97"/>
    </location>
</feature>
<feature type="compositionally biased region" description="Low complexity" evidence="1">
    <location>
        <begin position="98"/>
        <end position="116"/>
    </location>
</feature>
<proteinExistence type="predicted"/>
<feature type="region of interest" description="Disordered" evidence="1">
    <location>
        <begin position="41"/>
        <end position="140"/>
    </location>
</feature>
<sequence>MEKTTRETRLAALSRVCCACALIATMLPLVPASALAQAANGNQNRRGGASSLRLSSPGGMGLSSGGGIGRSSGLSAGGSSSGFGGHAGSAPGSGGAGSQSLGGMTGSHAGSSSSGLGASGGKSPKLKLKPASEASAGSAPHSFYDYAYGSDQIGRNSDSLYKSPTDVPPTANYRFGATDTQ</sequence>
<reference evidence="3 4" key="1">
    <citation type="submission" date="2021-07" db="EMBL/GenBank/DDBJ databases">
        <title>Paraburkholderia edwinii protects Aspergillus sp. from phenazines by acting as a toxin sponge.</title>
        <authorList>
            <person name="Dahlstrom K.M."/>
            <person name="Newman D.K."/>
        </authorList>
    </citation>
    <scope>NUCLEOTIDE SEQUENCE [LARGE SCALE GENOMIC DNA]</scope>
    <source>
        <strain evidence="3 4">Pe01</strain>
    </source>
</reference>
<evidence type="ECO:0000256" key="2">
    <source>
        <dbReference type="SAM" id="SignalP"/>
    </source>
</evidence>
<feature type="compositionally biased region" description="Low complexity" evidence="1">
    <location>
        <begin position="45"/>
        <end position="57"/>
    </location>
</feature>
<evidence type="ECO:0000256" key="1">
    <source>
        <dbReference type="SAM" id="MobiDB-lite"/>
    </source>
</evidence>
<gene>
    <name evidence="3" type="ORF">KZJ38_26955</name>
</gene>
<keyword evidence="4" id="KW-1185">Reference proteome</keyword>
<feature type="signal peptide" evidence="2">
    <location>
        <begin position="1"/>
        <end position="36"/>
    </location>
</feature>
<feature type="region of interest" description="Disordered" evidence="1">
    <location>
        <begin position="155"/>
        <end position="181"/>
    </location>
</feature>